<evidence type="ECO:0000313" key="1">
    <source>
        <dbReference type="EMBL" id="MBW90455.1"/>
    </source>
</evidence>
<organism evidence="1">
    <name type="scientific">Rhizophora mucronata</name>
    <name type="common">Asiatic mangrove</name>
    <dbReference type="NCBI Taxonomy" id="61149"/>
    <lineage>
        <taxon>Eukaryota</taxon>
        <taxon>Viridiplantae</taxon>
        <taxon>Streptophyta</taxon>
        <taxon>Embryophyta</taxon>
        <taxon>Tracheophyta</taxon>
        <taxon>Spermatophyta</taxon>
        <taxon>Magnoliopsida</taxon>
        <taxon>eudicotyledons</taxon>
        <taxon>Gunneridae</taxon>
        <taxon>Pentapetalae</taxon>
        <taxon>rosids</taxon>
        <taxon>fabids</taxon>
        <taxon>Malpighiales</taxon>
        <taxon>Rhizophoraceae</taxon>
        <taxon>Rhizophora</taxon>
    </lineage>
</organism>
<sequence>MRVMLSLLYLTPVCLLENIM</sequence>
<name>A0A2P2JAD7_RHIMU</name>
<accession>A0A2P2JAD7</accession>
<reference evidence="1" key="1">
    <citation type="submission" date="2018-02" db="EMBL/GenBank/DDBJ databases">
        <title>Rhizophora mucronata_Transcriptome.</title>
        <authorList>
            <person name="Meera S.P."/>
            <person name="Sreeshan A."/>
            <person name="Augustine A."/>
        </authorList>
    </citation>
    <scope>NUCLEOTIDE SEQUENCE</scope>
    <source>
        <tissue evidence="1">Leaf</tissue>
    </source>
</reference>
<dbReference type="EMBL" id="GGEC01009972">
    <property type="protein sequence ID" value="MBW90455.1"/>
    <property type="molecule type" value="Transcribed_RNA"/>
</dbReference>
<proteinExistence type="predicted"/>
<protein>
    <submittedName>
        <fullName evidence="1">Uncharacterized protein LOC105141207 isoform X3</fullName>
    </submittedName>
</protein>
<dbReference type="AlphaFoldDB" id="A0A2P2JAD7"/>